<dbReference type="InterPro" id="IPR003902">
    <property type="entry name" value="Tscrpt_reg_GCM"/>
</dbReference>
<sequence>MSKSADSFDDSDCVCSFGMKLTWDINDPKLPRDIKQYDTFQEWTDGYVRFIYNSEDKNAQRHLSGWAMRNTNNHNYQILKKSCLGVVVCGRNCTLADGSKIQLRPAICDKARQKQQKKVCPSCDSPLELMPCRGHSGYPVTNFWRLEEKAVFFQAKGVHDHPRPESKSETETRRTTLKRRMSSPQFNHKKRLLESEVGRIHDPGVPFPSLQHLSYADGPDRFSLVEHSFPLQAQPYPPFPNPDPYRFSYDPAAVATEPVSPLQNSTSHRLYVPRPPYGYDFTMPSYLGSGSYASLCKEPCSAPMVEGDSSKAGAGLPPSQHGAAPLSAHDCGYAPPGKHQGWKTALGRVGHGDRGDYVQTPSGSNHPYYNSEYLYRYPGGASGPTASPTATGPLQTVITTTTKVSYQPCNPAAVKYGDNFYDVKSATSCDSLQEADSPPSYPDLKISEDSGVIKSAIPYEQESLAAKLERAESLEAYRCRSYSSYSYPERMLHSFKYDGGEY</sequence>
<dbReference type="InterPro" id="IPR043020">
    <property type="entry name" value="GCM_large"/>
</dbReference>
<dbReference type="Gene3D" id="3.30.70.3530">
    <property type="entry name" value="GCM motif"/>
    <property type="match status" value="1"/>
</dbReference>
<organism evidence="9 10">
    <name type="scientific">Anguilla anguilla</name>
    <name type="common">European freshwater eel</name>
    <name type="synonym">Muraena anguilla</name>
    <dbReference type="NCBI Taxonomy" id="7936"/>
    <lineage>
        <taxon>Eukaryota</taxon>
        <taxon>Metazoa</taxon>
        <taxon>Chordata</taxon>
        <taxon>Craniata</taxon>
        <taxon>Vertebrata</taxon>
        <taxon>Euteleostomi</taxon>
        <taxon>Actinopterygii</taxon>
        <taxon>Neopterygii</taxon>
        <taxon>Teleostei</taxon>
        <taxon>Anguilliformes</taxon>
        <taxon>Anguillidae</taxon>
        <taxon>Anguilla</taxon>
    </lineage>
</organism>
<dbReference type="GO" id="GO:0005634">
    <property type="term" value="C:nucleus"/>
    <property type="evidence" value="ECO:0007669"/>
    <property type="project" value="UniProtKB-SubCell"/>
</dbReference>
<keyword evidence="3" id="KW-0805">Transcription regulation</keyword>
<accession>A0A9D3M7B6</accession>
<feature type="region of interest" description="Disordered" evidence="7">
    <location>
        <begin position="157"/>
        <end position="185"/>
    </location>
</feature>
<evidence type="ECO:0000256" key="6">
    <source>
        <dbReference type="ARBA" id="ARBA00023242"/>
    </source>
</evidence>
<evidence type="ECO:0000256" key="3">
    <source>
        <dbReference type="ARBA" id="ARBA00023015"/>
    </source>
</evidence>
<dbReference type="GO" id="GO:0000978">
    <property type="term" value="F:RNA polymerase II cis-regulatory region sequence-specific DNA binding"/>
    <property type="evidence" value="ECO:0007669"/>
    <property type="project" value="TreeGrafter"/>
</dbReference>
<proteinExistence type="predicted"/>
<evidence type="ECO:0000313" key="10">
    <source>
        <dbReference type="Proteomes" id="UP001044222"/>
    </source>
</evidence>
<dbReference type="Proteomes" id="UP001044222">
    <property type="component" value="Chromosome 9"/>
</dbReference>
<dbReference type="PANTHER" id="PTHR12414">
    <property type="entry name" value="GLIAL CELLS MISSING RELATED/GLIDE"/>
    <property type="match status" value="1"/>
</dbReference>
<evidence type="ECO:0000256" key="1">
    <source>
        <dbReference type="ARBA" id="ARBA00004123"/>
    </source>
</evidence>
<keyword evidence="10" id="KW-1185">Reference proteome</keyword>
<dbReference type="Gene3D" id="2.20.25.670">
    <property type="entry name" value="GCM domain, large subdomain"/>
    <property type="match status" value="1"/>
</dbReference>
<dbReference type="PANTHER" id="PTHR12414:SF7">
    <property type="entry name" value="CHORION-SPECIFIC TRANSCRIPTION FACTOR GCMB"/>
    <property type="match status" value="1"/>
</dbReference>
<evidence type="ECO:0000256" key="4">
    <source>
        <dbReference type="ARBA" id="ARBA00023125"/>
    </source>
</evidence>
<dbReference type="Pfam" id="PF03615">
    <property type="entry name" value="GCM"/>
    <property type="match status" value="1"/>
</dbReference>
<dbReference type="InterPro" id="IPR039791">
    <property type="entry name" value="GCM"/>
</dbReference>
<comment type="caution">
    <text evidence="9">The sequence shown here is derived from an EMBL/GenBank/DDBJ whole genome shotgun (WGS) entry which is preliminary data.</text>
</comment>
<keyword evidence="4" id="KW-0238">DNA-binding</keyword>
<feature type="compositionally biased region" description="Basic and acidic residues" evidence="7">
    <location>
        <begin position="157"/>
        <end position="174"/>
    </location>
</feature>
<dbReference type="SUPFAM" id="SSF90073">
    <property type="entry name" value="GCM domain"/>
    <property type="match status" value="1"/>
</dbReference>
<gene>
    <name evidence="9" type="ORF">ANANG_G00173800</name>
</gene>
<name>A0A9D3M7B6_ANGAN</name>
<reference evidence="9" key="1">
    <citation type="submission" date="2021-01" db="EMBL/GenBank/DDBJ databases">
        <title>A chromosome-scale assembly of European eel, Anguilla anguilla.</title>
        <authorList>
            <person name="Henkel C."/>
            <person name="Jong-Raadsen S.A."/>
            <person name="Dufour S."/>
            <person name="Weltzien F.-A."/>
            <person name="Palstra A.P."/>
            <person name="Pelster B."/>
            <person name="Spaink H.P."/>
            <person name="Van Den Thillart G.E."/>
            <person name="Jansen H."/>
            <person name="Zahm M."/>
            <person name="Klopp C."/>
            <person name="Cedric C."/>
            <person name="Louis A."/>
            <person name="Berthelot C."/>
            <person name="Parey E."/>
            <person name="Roest Crollius H."/>
            <person name="Montfort J."/>
            <person name="Robinson-Rechavi M."/>
            <person name="Bucao C."/>
            <person name="Bouchez O."/>
            <person name="Gislard M."/>
            <person name="Lluch J."/>
            <person name="Milhes M."/>
            <person name="Lampietro C."/>
            <person name="Lopez Roques C."/>
            <person name="Donnadieu C."/>
            <person name="Braasch I."/>
            <person name="Desvignes T."/>
            <person name="Postlethwait J."/>
            <person name="Bobe J."/>
            <person name="Guiguen Y."/>
            <person name="Dirks R."/>
        </authorList>
    </citation>
    <scope>NUCLEOTIDE SEQUENCE</scope>
    <source>
        <strain evidence="9">Tag_6206</strain>
        <tissue evidence="9">Liver</tissue>
    </source>
</reference>
<keyword evidence="2" id="KW-0217">Developmental protein</keyword>
<evidence type="ECO:0000313" key="9">
    <source>
        <dbReference type="EMBL" id="KAG5842073.1"/>
    </source>
</evidence>
<keyword evidence="5" id="KW-0804">Transcription</keyword>
<dbReference type="FunFam" id="3.30.70.3530:FF:000001">
    <property type="entry name" value="Chorion-specific transcription factor GCMb"/>
    <property type="match status" value="1"/>
</dbReference>
<comment type="subcellular location">
    <subcellularLocation>
        <location evidence="1">Nucleus</location>
    </subcellularLocation>
</comment>
<dbReference type="GO" id="GO:0001228">
    <property type="term" value="F:DNA-binding transcription activator activity, RNA polymerase II-specific"/>
    <property type="evidence" value="ECO:0007669"/>
    <property type="project" value="InterPro"/>
</dbReference>
<evidence type="ECO:0000256" key="5">
    <source>
        <dbReference type="ARBA" id="ARBA00023163"/>
    </source>
</evidence>
<evidence type="ECO:0000256" key="7">
    <source>
        <dbReference type="SAM" id="MobiDB-lite"/>
    </source>
</evidence>
<feature type="compositionally biased region" description="Basic residues" evidence="7">
    <location>
        <begin position="175"/>
        <end position="185"/>
    </location>
</feature>
<evidence type="ECO:0000259" key="8">
    <source>
        <dbReference type="PROSITE" id="PS50807"/>
    </source>
</evidence>
<keyword evidence="6" id="KW-0539">Nucleus</keyword>
<dbReference type="PROSITE" id="PS50807">
    <property type="entry name" value="GCM"/>
    <property type="match status" value="1"/>
</dbReference>
<dbReference type="InterPro" id="IPR036115">
    <property type="entry name" value="GCM_dom_sf"/>
</dbReference>
<dbReference type="InterPro" id="IPR043021">
    <property type="entry name" value="GCM_small"/>
</dbReference>
<evidence type="ECO:0000256" key="2">
    <source>
        <dbReference type="ARBA" id="ARBA00022473"/>
    </source>
</evidence>
<feature type="domain" description="GCM" evidence="8">
    <location>
        <begin position="21"/>
        <end position="176"/>
    </location>
</feature>
<protein>
    <recommendedName>
        <fullName evidence="8">GCM domain-containing protein</fullName>
    </recommendedName>
</protein>
<dbReference type="AlphaFoldDB" id="A0A9D3M7B6"/>
<dbReference type="EMBL" id="JAFIRN010000009">
    <property type="protein sequence ID" value="KAG5842073.1"/>
    <property type="molecule type" value="Genomic_DNA"/>
</dbReference>
<dbReference type="GO" id="GO:0042063">
    <property type="term" value="P:gliogenesis"/>
    <property type="evidence" value="ECO:0007669"/>
    <property type="project" value="TreeGrafter"/>
</dbReference>